<dbReference type="Proteomes" id="UP000284543">
    <property type="component" value="Unassembled WGS sequence"/>
</dbReference>
<evidence type="ECO:0000313" key="7">
    <source>
        <dbReference type="Proteomes" id="UP000284543"/>
    </source>
</evidence>
<dbReference type="SUPFAM" id="SSF101116">
    <property type="entry name" value="Flagellar export chaperone FliS"/>
    <property type="match status" value="1"/>
</dbReference>
<dbReference type="PANTHER" id="PTHR34773:SF1">
    <property type="entry name" value="FLAGELLAR SECRETION CHAPERONE FLIS"/>
    <property type="match status" value="1"/>
</dbReference>
<comment type="caution">
    <text evidence="6">The sequence shown here is derived from an EMBL/GenBank/DDBJ whole genome shotgun (WGS) entry which is preliminary data.</text>
</comment>
<organism evidence="6 7">
    <name type="scientific">Enterocloster bolteae</name>
    <dbReference type="NCBI Taxonomy" id="208479"/>
    <lineage>
        <taxon>Bacteria</taxon>
        <taxon>Bacillati</taxon>
        <taxon>Bacillota</taxon>
        <taxon>Clostridia</taxon>
        <taxon>Lachnospirales</taxon>
        <taxon>Lachnospiraceae</taxon>
        <taxon>Enterocloster</taxon>
    </lineage>
</organism>
<keyword evidence="5" id="KW-0143">Chaperone</keyword>
<dbReference type="EMBL" id="QRZM01000001">
    <property type="protein sequence ID" value="RGV79045.1"/>
    <property type="molecule type" value="Genomic_DNA"/>
</dbReference>
<evidence type="ECO:0000256" key="2">
    <source>
        <dbReference type="ARBA" id="ARBA00008787"/>
    </source>
</evidence>
<accession>A0A412ZFT1</accession>
<sequence>MNGYQKYKENSIYSMSGPELLLLLYEEAIRRLSKAEYALEDKEYGMFEDSLLRTSRIVRYLIDILDMQQPISRDLRRIYQYLIYDISRIKAGREREKEEIGRVRRILSELKDAFDQASLKVKDTHVVQNRGILG</sequence>
<comment type="similarity">
    <text evidence="2">Belongs to the FliS family.</text>
</comment>
<dbReference type="RefSeq" id="WP_002577877.1">
    <property type="nucleotide sequence ID" value="NZ_BAABXO010000001.1"/>
</dbReference>
<dbReference type="Pfam" id="PF02561">
    <property type="entry name" value="FliS"/>
    <property type="match status" value="1"/>
</dbReference>
<name>A0A412ZFT1_9FIRM</name>
<dbReference type="GO" id="GO:0005829">
    <property type="term" value="C:cytosol"/>
    <property type="evidence" value="ECO:0007669"/>
    <property type="project" value="UniProtKB-SubCell"/>
</dbReference>
<evidence type="ECO:0000256" key="5">
    <source>
        <dbReference type="ARBA" id="ARBA00023186"/>
    </source>
</evidence>
<comment type="subcellular location">
    <subcellularLocation>
        <location evidence="1">Cytoplasm</location>
        <location evidence="1">Cytosol</location>
    </subcellularLocation>
</comment>
<dbReference type="GeneID" id="23116378"/>
<keyword evidence="6" id="KW-0966">Cell projection</keyword>
<dbReference type="AlphaFoldDB" id="A0A412ZFT1"/>
<evidence type="ECO:0000256" key="3">
    <source>
        <dbReference type="ARBA" id="ARBA00022490"/>
    </source>
</evidence>
<keyword evidence="4" id="KW-1005">Bacterial flagellum biogenesis</keyword>
<protein>
    <submittedName>
        <fullName evidence="6">Flagellar protein FliS</fullName>
    </submittedName>
</protein>
<dbReference type="InterPro" id="IPR003713">
    <property type="entry name" value="FliS"/>
</dbReference>
<dbReference type="PANTHER" id="PTHR34773">
    <property type="entry name" value="FLAGELLAR SECRETION CHAPERONE FLIS"/>
    <property type="match status" value="1"/>
</dbReference>
<keyword evidence="6" id="KW-0282">Flagellum</keyword>
<gene>
    <name evidence="6" type="ORF">DWW02_04805</name>
</gene>
<dbReference type="InterPro" id="IPR036584">
    <property type="entry name" value="FliS_sf"/>
</dbReference>
<keyword evidence="6" id="KW-0969">Cilium</keyword>
<reference evidence="6 7" key="1">
    <citation type="submission" date="2018-08" db="EMBL/GenBank/DDBJ databases">
        <title>A genome reference for cultivated species of the human gut microbiota.</title>
        <authorList>
            <person name="Zou Y."/>
            <person name="Xue W."/>
            <person name="Luo G."/>
        </authorList>
    </citation>
    <scope>NUCLEOTIDE SEQUENCE [LARGE SCALE GENOMIC DNA]</scope>
    <source>
        <strain evidence="6 7">AF14-18</strain>
    </source>
</reference>
<keyword evidence="3" id="KW-0963">Cytoplasm</keyword>
<dbReference type="CDD" id="cd16098">
    <property type="entry name" value="FliS"/>
    <property type="match status" value="1"/>
</dbReference>
<dbReference type="GO" id="GO:0071973">
    <property type="term" value="P:bacterial-type flagellum-dependent cell motility"/>
    <property type="evidence" value="ECO:0007669"/>
    <property type="project" value="TreeGrafter"/>
</dbReference>
<evidence type="ECO:0000256" key="4">
    <source>
        <dbReference type="ARBA" id="ARBA00022795"/>
    </source>
</evidence>
<evidence type="ECO:0000313" key="6">
    <source>
        <dbReference type="EMBL" id="RGV79045.1"/>
    </source>
</evidence>
<dbReference type="Gene3D" id="1.20.120.340">
    <property type="entry name" value="Flagellar protein FliS"/>
    <property type="match status" value="1"/>
</dbReference>
<evidence type="ECO:0000256" key="1">
    <source>
        <dbReference type="ARBA" id="ARBA00004514"/>
    </source>
</evidence>
<dbReference type="GO" id="GO:0044780">
    <property type="term" value="P:bacterial-type flagellum assembly"/>
    <property type="evidence" value="ECO:0007669"/>
    <property type="project" value="InterPro"/>
</dbReference>
<proteinExistence type="inferred from homology"/>